<dbReference type="InterPro" id="IPR000357">
    <property type="entry name" value="HEAT"/>
</dbReference>
<feature type="compositionally biased region" description="Low complexity" evidence="3">
    <location>
        <begin position="110"/>
        <end position="132"/>
    </location>
</feature>
<evidence type="ECO:0000313" key="8">
    <source>
        <dbReference type="Proteomes" id="UP000639338"/>
    </source>
</evidence>
<dbReference type="InterPro" id="IPR039600">
    <property type="entry name" value="TANGO6/Rtp1"/>
</dbReference>
<evidence type="ECO:0000259" key="5">
    <source>
        <dbReference type="Pfam" id="PF10363"/>
    </source>
</evidence>
<comment type="caution">
    <text evidence="7">The sequence shown here is derived from an EMBL/GenBank/DDBJ whole genome shotgun (WGS) entry which is preliminary data.</text>
</comment>
<dbReference type="InterPro" id="IPR016024">
    <property type="entry name" value="ARM-type_fold"/>
</dbReference>
<organism evidence="7 8">
    <name type="scientific">Aphidius gifuensis</name>
    <name type="common">Parasitoid wasp</name>
    <dbReference type="NCBI Taxonomy" id="684658"/>
    <lineage>
        <taxon>Eukaryota</taxon>
        <taxon>Metazoa</taxon>
        <taxon>Ecdysozoa</taxon>
        <taxon>Arthropoda</taxon>
        <taxon>Hexapoda</taxon>
        <taxon>Insecta</taxon>
        <taxon>Pterygota</taxon>
        <taxon>Neoptera</taxon>
        <taxon>Endopterygota</taxon>
        <taxon>Hymenoptera</taxon>
        <taxon>Apocrita</taxon>
        <taxon>Ichneumonoidea</taxon>
        <taxon>Braconidae</taxon>
        <taxon>Aphidiinae</taxon>
        <taxon>Aphidius</taxon>
    </lineage>
</organism>
<comment type="similarity">
    <text evidence="1">Belongs to the Tango6 family.</text>
</comment>
<dbReference type="PANTHER" id="PTHR20959">
    <property type="entry name" value="TRANSPORT AND GOLGI ORGANIZATION PROTEIN 6 FAMILY MEMBER"/>
    <property type="match status" value="1"/>
</dbReference>
<reference evidence="7 8" key="1">
    <citation type="submission" date="2020-08" db="EMBL/GenBank/DDBJ databases">
        <title>Aphidius gifuensis genome sequencing and assembly.</title>
        <authorList>
            <person name="Du Z."/>
        </authorList>
    </citation>
    <scope>NUCLEOTIDE SEQUENCE [LARGE SCALE GENOMIC DNA]</scope>
    <source>
        <strain evidence="7">YNYX2018</strain>
        <tissue evidence="7">Adults</tissue>
    </source>
</reference>
<evidence type="ECO:0000256" key="3">
    <source>
        <dbReference type="SAM" id="MobiDB-lite"/>
    </source>
</evidence>
<feature type="region of interest" description="Disordered" evidence="3">
    <location>
        <begin position="1"/>
        <end position="33"/>
    </location>
</feature>
<feature type="compositionally biased region" description="Basic and acidic residues" evidence="3">
    <location>
        <begin position="75"/>
        <end position="89"/>
    </location>
</feature>
<dbReference type="InterPro" id="IPR046341">
    <property type="entry name" value="SET_dom_sf"/>
</dbReference>
<feature type="compositionally biased region" description="Low complexity" evidence="3">
    <location>
        <begin position="9"/>
        <end position="26"/>
    </location>
</feature>
<name>A0A834Y1N5_APHGI</name>
<evidence type="ECO:0000256" key="2">
    <source>
        <dbReference type="ARBA" id="ARBA00022737"/>
    </source>
</evidence>
<dbReference type="Pfam" id="PF02985">
    <property type="entry name" value="HEAT"/>
    <property type="match status" value="1"/>
</dbReference>
<dbReference type="Pfam" id="PF10363">
    <property type="entry name" value="RTP1_C1"/>
    <property type="match status" value="1"/>
</dbReference>
<evidence type="ECO:0000259" key="4">
    <source>
        <dbReference type="Pfam" id="PF10304"/>
    </source>
</evidence>
<evidence type="ECO:0000313" key="7">
    <source>
        <dbReference type="EMBL" id="KAF7995454.1"/>
    </source>
</evidence>
<dbReference type="PANTHER" id="PTHR20959:SF1">
    <property type="entry name" value="TRANSPORT AND GOLGI ORGANIZATION PROTEIN 6 HOMOLOG"/>
    <property type="match status" value="1"/>
</dbReference>
<dbReference type="AlphaFoldDB" id="A0A834Y1N5"/>
<dbReference type="Pfam" id="PF10304">
    <property type="entry name" value="RTP1_C2"/>
    <property type="match status" value="1"/>
</dbReference>
<dbReference type="OrthoDB" id="39591at2759"/>
<evidence type="ECO:0000256" key="1">
    <source>
        <dbReference type="ARBA" id="ARBA00005724"/>
    </source>
</evidence>
<feature type="domain" description="TANGO6 HEAT repeat" evidence="6">
    <location>
        <begin position="596"/>
        <end position="843"/>
    </location>
</feature>
<dbReference type="SUPFAM" id="SSF48371">
    <property type="entry name" value="ARM repeat"/>
    <property type="match status" value="1"/>
</dbReference>
<accession>A0A834Y1N5</accession>
<evidence type="ECO:0000259" key="6">
    <source>
        <dbReference type="Pfam" id="PF23565"/>
    </source>
</evidence>
<sequence>MEISGKVQNLDTSSSSNSSTPNNNNNNDDDVEIVNNNNTEQSIYIIRHWKKILLYKATTETNDDPVEENSEADNVVEKNHGNDNEKENNDADDENKEDNNVNHGKIDKQSSPTNEKSSSTTTTTTAPISPQPGCSKDFNSNSNNTSTITEPKKGVKRKRESNTNKLMINKKLKRSVDKNTNNFPERNHSQSNVLVIDITSSDDESSTRKINNKQDESKPILPAMLPPENDYRYGKITIGSLDITMIITADQLKQAVDSNIYLNIKYNFIDAGIFKKWNYDKFLPSLNNRHVNLPSLSDSVGLKNSRKFGRHIFANKNIKPGEIIAIERPYARIYYGDMKLRFCCHCGITRIICKAIVEADCWLETLKNNLDKIDAERKKEFDLSPEDNVKIKKICEEFNDMSINSQHLQTILLLLNNLSVDVLSKSETFMSLKEYRLVKFVIEKAVTIGILPCLLPGLVFTRQQSHVQLENLPDMVKYNRLSSTIRVLVDCHDEIALKPAIQTQLNVLLGGLLQLSHAPLSPPTESPPQNPSKFHMTKEIHNKLSQDHEEFTQRLDKFIKSCQLSDIIREMFIYSGSKNIPSWLRKHAKSYIIKSIMQPIGIASLFKVDGITESSKNNSNNIDTITKLIIKSHGPDPDAYFTSVCSQILDFLKFKNSNNSLDIFSSFIINLHDNYPKICQDKIINIIVKPLMIKVEISDDNLILENENNVSLCIENLSKCFNINNREFNNLFCQLIRHISVPLFYMFIKIQSSVLLVKTQVKDILINLLKNDNLTDKLFQVYLELDDNSFGDKLSFKFGSSGGLEIISKIENIEYEKIVNCLYDLVINHDDLSTSLFHYLLKSSVDNSQVETSIENEEKYINKKMELMKLLIKLANNRNIQKAQIKNPINILNFVKLLFDNINNDNNDENIEILYVSLMLIKLILEEEKPNDWQPFDEFSLFLMNKNIQINDNLTSTINEVITIIKNRGIKSSKFYQDTSIDDKNQREFDEALKDTNDPLLPVRAHGLMILTKKIESSDSIALAKKDLLLSIFQKNLTDDDSFVYQIAINGLCALASKYPNELVEILVNVFIDLPNDDDHDDNIITPENRVKLGEIIIKTMKKIGELSYSYKNILINGFLRGTCDNDYLVRASSLSCIGELCQILGYRLSGEIKIILSHIENIITTDKSPEVRRAAVMVTTLLLRGLGKDALVELGQDLLPLYRGIKNLRNNDDDEVLRLHAQLTLEEFDDIVQNFMFYKPMMR</sequence>
<feature type="domain" description="RNA polymerase II assembly factor Rtp1 C-terminal" evidence="4">
    <location>
        <begin position="1199"/>
        <end position="1228"/>
    </location>
</feature>
<dbReference type="Gene3D" id="1.25.10.10">
    <property type="entry name" value="Leucine-rich Repeat Variant"/>
    <property type="match status" value="1"/>
</dbReference>
<dbReference type="InterPro" id="IPR011989">
    <property type="entry name" value="ARM-like"/>
</dbReference>
<gene>
    <name evidence="7" type="ORF">HCN44_006561</name>
</gene>
<dbReference type="Proteomes" id="UP000639338">
    <property type="component" value="Unassembled WGS sequence"/>
</dbReference>
<keyword evidence="2" id="KW-0677">Repeat</keyword>
<feature type="compositionally biased region" description="Low complexity" evidence="3">
    <location>
        <begin position="139"/>
        <end position="149"/>
    </location>
</feature>
<keyword evidence="8" id="KW-1185">Reference proteome</keyword>
<feature type="region of interest" description="Disordered" evidence="3">
    <location>
        <begin position="200"/>
        <end position="219"/>
    </location>
</feature>
<feature type="domain" description="RNA polymerase II assembly factor Rtp1 C-terminal" evidence="5">
    <location>
        <begin position="989"/>
        <end position="1107"/>
    </location>
</feature>
<feature type="compositionally biased region" description="Polar residues" evidence="3">
    <location>
        <begin position="178"/>
        <end position="193"/>
    </location>
</feature>
<dbReference type="InterPro" id="IPR057407">
    <property type="entry name" value="HEAT_TANGO6"/>
</dbReference>
<proteinExistence type="inferred from homology"/>
<dbReference type="GO" id="GO:0009306">
    <property type="term" value="P:protein secretion"/>
    <property type="evidence" value="ECO:0007669"/>
    <property type="project" value="TreeGrafter"/>
</dbReference>
<protein>
    <submittedName>
        <fullName evidence="7">Uncharacterized protein</fullName>
    </submittedName>
</protein>
<dbReference type="EMBL" id="JACMRX010000002">
    <property type="protein sequence ID" value="KAF7995454.1"/>
    <property type="molecule type" value="Genomic_DNA"/>
</dbReference>
<dbReference type="InterPro" id="IPR019451">
    <property type="entry name" value="Rtp1_C1"/>
</dbReference>
<dbReference type="InterPro" id="IPR019414">
    <property type="entry name" value="Rtp1_C2"/>
</dbReference>
<dbReference type="Pfam" id="PF23565">
    <property type="entry name" value="ARM_TANGO6"/>
    <property type="match status" value="1"/>
</dbReference>
<dbReference type="SUPFAM" id="SSF82199">
    <property type="entry name" value="SET domain"/>
    <property type="match status" value="1"/>
</dbReference>
<feature type="compositionally biased region" description="Basic and acidic residues" evidence="3">
    <location>
        <begin position="97"/>
        <end position="108"/>
    </location>
</feature>
<feature type="region of interest" description="Disordered" evidence="3">
    <location>
        <begin position="63"/>
        <end position="194"/>
    </location>
</feature>